<dbReference type="GO" id="GO:0016705">
    <property type="term" value="F:oxidoreductase activity, acting on paired donors, with incorporation or reduction of molecular oxygen"/>
    <property type="evidence" value="ECO:0007669"/>
    <property type="project" value="InterPro"/>
</dbReference>
<evidence type="ECO:0000256" key="5">
    <source>
        <dbReference type="ARBA" id="ARBA00023239"/>
    </source>
</evidence>
<accession>A0A371F235</accession>
<evidence type="ECO:0000256" key="4">
    <source>
        <dbReference type="ARBA" id="ARBA00023004"/>
    </source>
</evidence>
<keyword evidence="2" id="KW-0349">Heme</keyword>
<protein>
    <submittedName>
        <fullName evidence="6">Allene oxide synthase 3</fullName>
    </submittedName>
</protein>
<dbReference type="STRING" id="157652.A0A371F235"/>
<dbReference type="InterPro" id="IPR001128">
    <property type="entry name" value="Cyt_P450"/>
</dbReference>
<dbReference type="PANTHER" id="PTHR24286">
    <property type="entry name" value="CYTOCHROME P450 26"/>
    <property type="match status" value="1"/>
</dbReference>
<gene>
    <name evidence="6" type="primary">AOS3</name>
    <name evidence="6" type="ORF">CR513_48243</name>
</gene>
<reference evidence="6" key="1">
    <citation type="submission" date="2018-05" db="EMBL/GenBank/DDBJ databases">
        <title>Draft genome of Mucuna pruriens seed.</title>
        <authorList>
            <person name="Nnadi N.E."/>
            <person name="Vos R."/>
            <person name="Hasami M.H."/>
            <person name="Devisetty U.K."/>
            <person name="Aguiy J.C."/>
        </authorList>
    </citation>
    <scope>NUCLEOTIDE SEQUENCE [LARGE SCALE GENOMIC DNA]</scope>
    <source>
        <strain evidence="6">JCA_2017</strain>
    </source>
</reference>
<keyword evidence="3" id="KW-0479">Metal-binding</keyword>
<evidence type="ECO:0000313" key="7">
    <source>
        <dbReference type="Proteomes" id="UP000257109"/>
    </source>
</evidence>
<dbReference type="OrthoDB" id="2789670at2759"/>
<dbReference type="FunFam" id="1.10.630.10:FF:000024">
    <property type="entry name" value="Allene oxide synthase, chloroplastic"/>
    <property type="match status" value="1"/>
</dbReference>
<dbReference type="AlphaFoldDB" id="A0A371F235"/>
<keyword evidence="5" id="KW-0456">Lyase</keyword>
<comment type="similarity">
    <text evidence="1">Belongs to the cytochrome P450 family.</text>
</comment>
<dbReference type="EMBL" id="QJKJ01010970">
    <property type="protein sequence ID" value="RDX72294.1"/>
    <property type="molecule type" value="Genomic_DNA"/>
</dbReference>
<name>A0A371F235_MUCPR</name>
<dbReference type="CDD" id="cd11071">
    <property type="entry name" value="CYP74"/>
    <property type="match status" value="1"/>
</dbReference>
<dbReference type="GO" id="GO:0016829">
    <property type="term" value="F:lyase activity"/>
    <property type="evidence" value="ECO:0007669"/>
    <property type="project" value="UniProtKB-KW"/>
</dbReference>
<dbReference type="GO" id="GO:0004497">
    <property type="term" value="F:monooxygenase activity"/>
    <property type="evidence" value="ECO:0007669"/>
    <property type="project" value="InterPro"/>
</dbReference>
<keyword evidence="7" id="KW-1185">Reference proteome</keyword>
<dbReference type="InterPro" id="IPR036396">
    <property type="entry name" value="Cyt_P450_sf"/>
</dbReference>
<evidence type="ECO:0000256" key="3">
    <source>
        <dbReference type="ARBA" id="ARBA00022723"/>
    </source>
</evidence>
<sequence>MASSDDTSQKQLPLKPIPGSYGVPFFGAIRDRHDYFYNQGRDKYFATRIQQHKSTVIRTNMPPGPFISSNSKVIALLDGASFPILFDTDKVEKINVFAGTFMPSTNFTGGYRICSYLDTKEPNHALIKGFFLSILTARKDVIVPLFRNCLQEAFTEVEDQLSKNAKADFNAPFAQASFNFMFRLLCDNKHPSKTNLASQVGPKLAETWVAFQLMPIATLGLPKIFNYIEDLLIRTLPIPACFTKSSYKKLYEAFNTSATTVLDEAEKLGLKRSEACHNIVFMACFNAYGGFNNQFPVLFKWVGQCGKQLHADLASEVRSVVKDEGGVTLNALEKMSLLKSVVYEAMRIEPLVPYQYAHAREDLVVQSHDASFQVKKGEMLFGYQPFATKDSRIFEDAEVFVPRRFVGEGEKMLKHVLWSNGRETEEPSPSNKQCPGKNLVVLLCRLFLVDLFLRYDTFEFEFKESGVTRSITITSLTKASTF</sequence>
<dbReference type="GO" id="GO:0005506">
    <property type="term" value="F:iron ion binding"/>
    <property type="evidence" value="ECO:0007669"/>
    <property type="project" value="InterPro"/>
</dbReference>
<evidence type="ECO:0000256" key="2">
    <source>
        <dbReference type="ARBA" id="ARBA00022617"/>
    </source>
</evidence>
<dbReference type="GO" id="GO:0020037">
    <property type="term" value="F:heme binding"/>
    <property type="evidence" value="ECO:0007669"/>
    <property type="project" value="InterPro"/>
</dbReference>
<dbReference type="GO" id="GO:0006631">
    <property type="term" value="P:fatty acid metabolic process"/>
    <property type="evidence" value="ECO:0007669"/>
    <property type="project" value="UniProtKB-ARBA"/>
</dbReference>
<dbReference type="Proteomes" id="UP000257109">
    <property type="component" value="Unassembled WGS sequence"/>
</dbReference>
<dbReference type="GO" id="GO:0016125">
    <property type="term" value="P:sterol metabolic process"/>
    <property type="evidence" value="ECO:0007669"/>
    <property type="project" value="TreeGrafter"/>
</dbReference>
<dbReference type="SUPFAM" id="SSF48264">
    <property type="entry name" value="Cytochrome P450"/>
    <property type="match status" value="1"/>
</dbReference>
<dbReference type="PANTHER" id="PTHR24286:SF302">
    <property type="entry name" value="ALLENE OXIDE SYNTHASE 2"/>
    <property type="match status" value="1"/>
</dbReference>
<dbReference type="Gene3D" id="1.10.630.10">
    <property type="entry name" value="Cytochrome P450"/>
    <property type="match status" value="1"/>
</dbReference>
<evidence type="ECO:0000256" key="1">
    <source>
        <dbReference type="ARBA" id="ARBA00010617"/>
    </source>
</evidence>
<feature type="non-terminal residue" evidence="6">
    <location>
        <position position="1"/>
    </location>
</feature>
<proteinExistence type="inferred from homology"/>
<evidence type="ECO:0000313" key="6">
    <source>
        <dbReference type="EMBL" id="RDX72294.1"/>
    </source>
</evidence>
<organism evidence="6 7">
    <name type="scientific">Mucuna pruriens</name>
    <name type="common">Velvet bean</name>
    <name type="synonym">Dolichos pruriens</name>
    <dbReference type="NCBI Taxonomy" id="157652"/>
    <lineage>
        <taxon>Eukaryota</taxon>
        <taxon>Viridiplantae</taxon>
        <taxon>Streptophyta</taxon>
        <taxon>Embryophyta</taxon>
        <taxon>Tracheophyta</taxon>
        <taxon>Spermatophyta</taxon>
        <taxon>Magnoliopsida</taxon>
        <taxon>eudicotyledons</taxon>
        <taxon>Gunneridae</taxon>
        <taxon>Pentapetalae</taxon>
        <taxon>rosids</taxon>
        <taxon>fabids</taxon>
        <taxon>Fabales</taxon>
        <taxon>Fabaceae</taxon>
        <taxon>Papilionoideae</taxon>
        <taxon>50 kb inversion clade</taxon>
        <taxon>NPAAA clade</taxon>
        <taxon>indigoferoid/millettioid clade</taxon>
        <taxon>Phaseoleae</taxon>
        <taxon>Mucuna</taxon>
    </lineage>
</organism>
<comment type="caution">
    <text evidence="6">The sequence shown here is derived from an EMBL/GenBank/DDBJ whole genome shotgun (WGS) entry which is preliminary data.</text>
</comment>
<dbReference type="Pfam" id="PF00067">
    <property type="entry name" value="p450"/>
    <property type="match status" value="1"/>
</dbReference>
<keyword evidence="4" id="KW-0408">Iron</keyword>